<evidence type="ECO:0000256" key="1">
    <source>
        <dbReference type="SAM" id="MobiDB-lite"/>
    </source>
</evidence>
<sequence>MSSKKSSPNNKAAPEGSVGRHGNRWTNGIALALSGLAAVVSVVALIKVQEIASMQDQQTAFQTDLQGLRDQVLLMQLKQEKREAKDKLAQLKTGDVMTAPPFGKVRRCTTDPRGTQRPTLYSSLENVQSIYCIDFFGCLSGPPTQTAPTTTTPAVKGFTVWARSFASKDPGYPNTTDKYDRSYISINGQASSMY</sequence>
<organism evidence="3 4">
    <name type="scientific">Branchiostoma belcheri</name>
    <name type="common">Amphioxus</name>
    <dbReference type="NCBI Taxonomy" id="7741"/>
    <lineage>
        <taxon>Eukaryota</taxon>
        <taxon>Metazoa</taxon>
        <taxon>Chordata</taxon>
        <taxon>Cephalochordata</taxon>
        <taxon>Leptocardii</taxon>
        <taxon>Amphioxiformes</taxon>
        <taxon>Branchiostomatidae</taxon>
        <taxon>Branchiostoma</taxon>
    </lineage>
</organism>
<dbReference type="Proteomes" id="UP000515135">
    <property type="component" value="Unplaced"/>
</dbReference>
<proteinExistence type="predicted"/>
<evidence type="ECO:0000313" key="4">
    <source>
        <dbReference type="RefSeq" id="XP_019622250.1"/>
    </source>
</evidence>
<dbReference type="KEGG" id="bbel:109468446"/>
<accession>A0A6P4Y035</accession>
<keyword evidence="2" id="KW-0812">Transmembrane</keyword>
<keyword evidence="3" id="KW-1185">Reference proteome</keyword>
<protein>
    <submittedName>
        <fullName evidence="4">Uncharacterized protein LOC109468446</fullName>
    </submittedName>
</protein>
<keyword evidence="2" id="KW-1133">Transmembrane helix</keyword>
<reference evidence="4" key="1">
    <citation type="submission" date="2025-08" db="UniProtKB">
        <authorList>
            <consortium name="RefSeq"/>
        </authorList>
    </citation>
    <scope>IDENTIFICATION</scope>
    <source>
        <tissue evidence="4">Gonad</tissue>
    </source>
</reference>
<feature type="transmembrane region" description="Helical" evidence="2">
    <location>
        <begin position="25"/>
        <end position="46"/>
    </location>
</feature>
<keyword evidence="2" id="KW-0472">Membrane</keyword>
<evidence type="ECO:0000256" key="2">
    <source>
        <dbReference type="SAM" id="Phobius"/>
    </source>
</evidence>
<dbReference type="AlphaFoldDB" id="A0A6P4Y035"/>
<feature type="region of interest" description="Disordered" evidence="1">
    <location>
        <begin position="1"/>
        <end position="23"/>
    </location>
</feature>
<name>A0A6P4Y035_BRABE</name>
<dbReference type="RefSeq" id="XP_019622250.1">
    <property type="nucleotide sequence ID" value="XM_019766691.1"/>
</dbReference>
<evidence type="ECO:0000313" key="3">
    <source>
        <dbReference type="Proteomes" id="UP000515135"/>
    </source>
</evidence>
<dbReference type="OrthoDB" id="10632739at2759"/>
<gene>
    <name evidence="4" type="primary">LOC109468446</name>
</gene>
<dbReference type="GeneID" id="109468446"/>
<feature type="compositionally biased region" description="Low complexity" evidence="1">
    <location>
        <begin position="1"/>
        <end position="14"/>
    </location>
</feature>